<accession>A0ABW2G6Z7</accession>
<organism evidence="3 4">
    <name type="scientific">Kitasatospora paranensis</name>
    <dbReference type="NCBI Taxonomy" id="258053"/>
    <lineage>
        <taxon>Bacteria</taxon>
        <taxon>Bacillati</taxon>
        <taxon>Actinomycetota</taxon>
        <taxon>Actinomycetes</taxon>
        <taxon>Kitasatosporales</taxon>
        <taxon>Streptomycetaceae</taxon>
        <taxon>Kitasatospora</taxon>
    </lineage>
</organism>
<dbReference type="Pfam" id="PF13592">
    <property type="entry name" value="HTH_33"/>
    <property type="match status" value="1"/>
</dbReference>
<gene>
    <name evidence="3" type="ORF">ACFQMG_26310</name>
</gene>
<evidence type="ECO:0000259" key="2">
    <source>
        <dbReference type="Pfam" id="PF13592"/>
    </source>
</evidence>
<evidence type="ECO:0000313" key="4">
    <source>
        <dbReference type="Proteomes" id="UP001596435"/>
    </source>
</evidence>
<feature type="domain" description="Winged helix-turn helix" evidence="2">
    <location>
        <begin position="1"/>
        <end position="28"/>
    </location>
</feature>
<evidence type="ECO:0000256" key="1">
    <source>
        <dbReference type="SAM" id="MobiDB-lite"/>
    </source>
</evidence>
<feature type="region of interest" description="Disordered" evidence="1">
    <location>
        <begin position="1"/>
        <end position="71"/>
    </location>
</feature>
<dbReference type="RefSeq" id="WP_345709506.1">
    <property type="nucleotide sequence ID" value="NZ_BAABKV010000001.1"/>
</dbReference>
<proteinExistence type="predicted"/>
<comment type="caution">
    <text evidence="3">The sequence shown here is derived from an EMBL/GenBank/DDBJ whole genome shotgun (WGS) entry which is preliminary data.</text>
</comment>
<evidence type="ECO:0000313" key="3">
    <source>
        <dbReference type="EMBL" id="MFC7183068.1"/>
    </source>
</evidence>
<name>A0ABW2G6Z7_9ACTN</name>
<sequence length="71" mass="7730">MRRLGFTPQVPTRRAAERDERAVTAWQEVTWTEVKAPGRPATDGSASRTKPGSPADRPRDARGDGAVSPRS</sequence>
<protein>
    <submittedName>
        <fullName evidence="3">Winged helix-turn-helix domain-containing protein</fullName>
    </submittedName>
</protein>
<dbReference type="Proteomes" id="UP001596435">
    <property type="component" value="Unassembled WGS sequence"/>
</dbReference>
<reference evidence="4" key="1">
    <citation type="journal article" date="2019" name="Int. J. Syst. Evol. Microbiol.">
        <title>The Global Catalogue of Microorganisms (GCM) 10K type strain sequencing project: providing services to taxonomists for standard genome sequencing and annotation.</title>
        <authorList>
            <consortium name="The Broad Institute Genomics Platform"/>
            <consortium name="The Broad Institute Genome Sequencing Center for Infectious Disease"/>
            <person name="Wu L."/>
            <person name="Ma J."/>
        </authorList>
    </citation>
    <scope>NUCLEOTIDE SEQUENCE [LARGE SCALE GENOMIC DNA]</scope>
    <source>
        <strain evidence="4">CGMCC 1.12859</strain>
    </source>
</reference>
<dbReference type="InterPro" id="IPR025959">
    <property type="entry name" value="Winged_HTH_dom"/>
</dbReference>
<keyword evidence="4" id="KW-1185">Reference proteome</keyword>
<dbReference type="EMBL" id="JBHTAJ010000059">
    <property type="protein sequence ID" value="MFC7183068.1"/>
    <property type="molecule type" value="Genomic_DNA"/>
</dbReference>